<keyword evidence="2" id="KW-0732">Signal</keyword>
<dbReference type="InterPro" id="IPR036514">
    <property type="entry name" value="SGNH_hydro_sf"/>
</dbReference>
<dbReference type="InterPro" id="IPR051058">
    <property type="entry name" value="GDSL_Est/Lipase"/>
</dbReference>
<dbReference type="InterPro" id="IPR008265">
    <property type="entry name" value="Lipase_GDSL_AS"/>
</dbReference>
<evidence type="ECO:0000313" key="4">
    <source>
        <dbReference type="Proteomes" id="UP000621799"/>
    </source>
</evidence>
<organism evidence="3 4">
    <name type="scientific">Zarconia navalis LEGE 11467</name>
    <dbReference type="NCBI Taxonomy" id="1828826"/>
    <lineage>
        <taxon>Bacteria</taxon>
        <taxon>Bacillati</taxon>
        <taxon>Cyanobacteriota</taxon>
        <taxon>Cyanophyceae</taxon>
        <taxon>Oscillatoriophycideae</taxon>
        <taxon>Oscillatoriales</taxon>
        <taxon>Oscillatoriales incertae sedis</taxon>
        <taxon>Zarconia</taxon>
        <taxon>Zarconia navalis</taxon>
    </lineage>
</organism>
<feature type="signal peptide" evidence="2">
    <location>
        <begin position="1"/>
        <end position="23"/>
    </location>
</feature>
<dbReference type="PANTHER" id="PTHR45648:SF22">
    <property type="entry name" value="GDSL LIPASE_ACYLHYDROLASE FAMILY PROTEIN (AFU_ORTHOLOGUE AFUA_4G14700)"/>
    <property type="match status" value="1"/>
</dbReference>
<keyword evidence="4" id="KW-1185">Reference proteome</keyword>
<evidence type="ECO:0000313" key="3">
    <source>
        <dbReference type="EMBL" id="MBE9041391.1"/>
    </source>
</evidence>
<dbReference type="Gene3D" id="3.40.50.1110">
    <property type="entry name" value="SGNH hydrolase"/>
    <property type="match status" value="1"/>
</dbReference>
<proteinExistence type="predicted"/>
<dbReference type="GO" id="GO:0016298">
    <property type="term" value="F:lipase activity"/>
    <property type="evidence" value="ECO:0007669"/>
    <property type="project" value="InterPro"/>
</dbReference>
<name>A0A928VWF1_9CYAN</name>
<gene>
    <name evidence="3" type="ORF">IQ235_11420</name>
</gene>
<accession>A0A928VWF1</accession>
<keyword evidence="1 3" id="KW-0378">Hydrolase</keyword>
<dbReference type="EMBL" id="JADEXN010000188">
    <property type="protein sequence ID" value="MBE9041391.1"/>
    <property type="molecule type" value="Genomic_DNA"/>
</dbReference>
<dbReference type="PROSITE" id="PS01098">
    <property type="entry name" value="LIPASE_GDSL_SER"/>
    <property type="match status" value="1"/>
</dbReference>
<comment type="caution">
    <text evidence="3">The sequence shown here is derived from an EMBL/GenBank/DDBJ whole genome shotgun (WGS) entry which is preliminary data.</text>
</comment>
<evidence type="ECO:0000256" key="2">
    <source>
        <dbReference type="SAM" id="SignalP"/>
    </source>
</evidence>
<feature type="chain" id="PRO_5037526182" evidence="2">
    <location>
        <begin position="24"/>
        <end position="336"/>
    </location>
</feature>
<evidence type="ECO:0000256" key="1">
    <source>
        <dbReference type="ARBA" id="ARBA00022801"/>
    </source>
</evidence>
<dbReference type="GO" id="GO:0006629">
    <property type="term" value="P:lipid metabolic process"/>
    <property type="evidence" value="ECO:0007669"/>
    <property type="project" value="InterPro"/>
</dbReference>
<protein>
    <submittedName>
        <fullName evidence="3">SGNH/GDSL hydrolase family protein</fullName>
    </submittedName>
</protein>
<dbReference type="PANTHER" id="PTHR45648">
    <property type="entry name" value="GDSL LIPASE/ACYLHYDROLASE FAMILY PROTEIN (AFU_ORTHOLOGUE AFUA_4G14700)"/>
    <property type="match status" value="1"/>
</dbReference>
<sequence>MKNSFWMASVVLSAFVYPSMATAADLFSEIYVFGDSLSDTGNAFAGTGGQIPPSPPYFDGHFSNGPIWVEFLATDLGLTPNQNTNFAIGGAVTGLEAIFVIDDPPVQVPVPGVLGQVNTFLGGLQAAGQNADPDALYTIWAGANDYLFNNFTDPSTPVSNLSTAIEALAGVGAQNILVANLPSLGLLPLTNGDPVVSAGLNALTQAHNASLLDTVNALDQTLAPEVELTLLDINSIFTQAIANPAQFGFTNVTESCLASVVPLVVCNNPNEYLVWDAIHPTSATQQIIGKAAFNAVHEPANVPEPGVSILGALAVGALGKAFERRQKTRQIARSKS</sequence>
<dbReference type="CDD" id="cd01846">
    <property type="entry name" value="fatty_acyltransferase_like"/>
    <property type="match status" value="1"/>
</dbReference>
<dbReference type="Pfam" id="PF00657">
    <property type="entry name" value="Lipase_GDSL"/>
    <property type="match status" value="1"/>
</dbReference>
<dbReference type="AlphaFoldDB" id="A0A928VWF1"/>
<dbReference type="SUPFAM" id="SSF52266">
    <property type="entry name" value="SGNH hydrolase"/>
    <property type="match status" value="1"/>
</dbReference>
<dbReference type="Proteomes" id="UP000621799">
    <property type="component" value="Unassembled WGS sequence"/>
</dbReference>
<dbReference type="InterPro" id="IPR001087">
    <property type="entry name" value="GDSL"/>
</dbReference>
<reference evidence="3" key="1">
    <citation type="submission" date="2020-10" db="EMBL/GenBank/DDBJ databases">
        <authorList>
            <person name="Castelo-Branco R."/>
            <person name="Eusebio N."/>
            <person name="Adriana R."/>
            <person name="Vieira A."/>
            <person name="Brugerolle De Fraissinette N."/>
            <person name="Rezende De Castro R."/>
            <person name="Schneider M.P."/>
            <person name="Vasconcelos V."/>
            <person name="Leao P.N."/>
        </authorList>
    </citation>
    <scope>NUCLEOTIDE SEQUENCE</scope>
    <source>
        <strain evidence="3">LEGE 11467</strain>
    </source>
</reference>